<proteinExistence type="inferred from homology"/>
<keyword evidence="11 15" id="KW-0456">Lyase</keyword>
<keyword evidence="10" id="KW-0408">Iron</keyword>
<evidence type="ECO:0000256" key="10">
    <source>
        <dbReference type="ARBA" id="ARBA00023004"/>
    </source>
</evidence>
<dbReference type="Pfam" id="PF02664">
    <property type="entry name" value="LuxS"/>
    <property type="match status" value="1"/>
</dbReference>
<dbReference type="AlphaFoldDB" id="A0A9D1LA52"/>
<reference evidence="15" key="1">
    <citation type="submission" date="2020-10" db="EMBL/GenBank/DDBJ databases">
        <authorList>
            <person name="Gilroy R."/>
        </authorList>
    </citation>
    <scope>NUCLEOTIDE SEQUENCE</scope>
    <source>
        <strain evidence="15">CHK195-4489</strain>
    </source>
</reference>
<dbReference type="PRINTS" id="PR01487">
    <property type="entry name" value="LUXSPROTEIN"/>
</dbReference>
<dbReference type="Proteomes" id="UP000824089">
    <property type="component" value="Unassembled WGS sequence"/>
</dbReference>
<name>A0A9D1LA52_9CLOT</name>
<keyword evidence="8" id="KW-0479">Metal-binding</keyword>
<sequence length="154" mass="17278">MEKIASFRADHRKIVPGIYLSRTDGDVATYDLRVKKPNAGDYMSHIEMHTTEHLFATFIRNSEIGPHVVYFGPMGCRTGFYLLTRGVAGGTVLRLVKDTLRKICSYEGPVFGASEEECGNYRELDLAAAKKICSAYLKTLEALPESEWSFSYPN</sequence>
<evidence type="ECO:0000256" key="14">
    <source>
        <dbReference type="ARBA" id="ARBA00031777"/>
    </source>
</evidence>
<dbReference type="Gene3D" id="3.30.1360.80">
    <property type="entry name" value="S-ribosylhomocysteinase (LuxS)"/>
    <property type="match status" value="1"/>
</dbReference>
<evidence type="ECO:0000256" key="3">
    <source>
        <dbReference type="ARBA" id="ARBA00007311"/>
    </source>
</evidence>
<evidence type="ECO:0000256" key="4">
    <source>
        <dbReference type="ARBA" id="ARBA00011738"/>
    </source>
</evidence>
<organism evidence="15 16">
    <name type="scientific">Candidatus Egerieisoma faecipullorum</name>
    <dbReference type="NCBI Taxonomy" id="2840963"/>
    <lineage>
        <taxon>Bacteria</taxon>
        <taxon>Bacillati</taxon>
        <taxon>Bacillota</taxon>
        <taxon>Clostridia</taxon>
        <taxon>Eubacteriales</taxon>
        <taxon>Clostridiaceae</taxon>
        <taxon>Clostridiaceae incertae sedis</taxon>
        <taxon>Candidatus Egerieisoma</taxon>
    </lineage>
</organism>
<dbReference type="GO" id="GO:0009372">
    <property type="term" value="P:quorum sensing"/>
    <property type="evidence" value="ECO:0007669"/>
    <property type="project" value="UniProtKB-KW"/>
</dbReference>
<dbReference type="InterPro" id="IPR003815">
    <property type="entry name" value="S-ribosylhomocysteinase"/>
</dbReference>
<evidence type="ECO:0000256" key="12">
    <source>
        <dbReference type="ARBA" id="ARBA00024654"/>
    </source>
</evidence>
<protein>
    <recommendedName>
        <fullName evidence="6">S-ribosylhomocysteine lyase</fullName>
        <ecNumber evidence="5">4.4.1.21</ecNumber>
    </recommendedName>
    <alternativeName>
        <fullName evidence="13">AI-2 synthesis protein</fullName>
    </alternativeName>
    <alternativeName>
        <fullName evidence="14">Autoinducer-2 production protein LuxS</fullName>
    </alternativeName>
</protein>
<accession>A0A9D1LA52</accession>
<evidence type="ECO:0000256" key="11">
    <source>
        <dbReference type="ARBA" id="ARBA00023239"/>
    </source>
</evidence>
<comment type="cofactor">
    <cofactor evidence="2">
        <name>Fe cation</name>
        <dbReference type="ChEBI" id="CHEBI:24875"/>
    </cofactor>
</comment>
<evidence type="ECO:0000256" key="6">
    <source>
        <dbReference type="ARBA" id="ARBA00015130"/>
    </source>
</evidence>
<keyword evidence="9" id="KW-0071">Autoinducer synthesis</keyword>
<dbReference type="EC" id="4.4.1.21" evidence="5"/>
<comment type="catalytic activity">
    <reaction evidence="1">
        <text>S-(5-deoxy-D-ribos-5-yl)-L-homocysteine = (S)-4,5-dihydroxypentane-2,3-dione + L-homocysteine</text>
        <dbReference type="Rhea" id="RHEA:17753"/>
        <dbReference type="ChEBI" id="CHEBI:29484"/>
        <dbReference type="ChEBI" id="CHEBI:58195"/>
        <dbReference type="ChEBI" id="CHEBI:58199"/>
        <dbReference type="EC" id="4.4.1.21"/>
    </reaction>
</comment>
<reference evidence="15" key="2">
    <citation type="journal article" date="2021" name="PeerJ">
        <title>Extensive microbial diversity within the chicken gut microbiome revealed by metagenomics and culture.</title>
        <authorList>
            <person name="Gilroy R."/>
            <person name="Ravi A."/>
            <person name="Getino M."/>
            <person name="Pursley I."/>
            <person name="Horton D.L."/>
            <person name="Alikhan N.F."/>
            <person name="Baker D."/>
            <person name="Gharbi K."/>
            <person name="Hall N."/>
            <person name="Watson M."/>
            <person name="Adriaenssens E.M."/>
            <person name="Foster-Nyarko E."/>
            <person name="Jarju S."/>
            <person name="Secka A."/>
            <person name="Antonio M."/>
            <person name="Oren A."/>
            <person name="Chaudhuri R.R."/>
            <person name="La Ragione R."/>
            <person name="Hildebrand F."/>
            <person name="Pallen M.J."/>
        </authorList>
    </citation>
    <scope>NUCLEOTIDE SEQUENCE</scope>
    <source>
        <strain evidence="15">CHK195-4489</strain>
    </source>
</reference>
<keyword evidence="7" id="KW-0673">Quorum sensing</keyword>
<evidence type="ECO:0000256" key="2">
    <source>
        <dbReference type="ARBA" id="ARBA00001962"/>
    </source>
</evidence>
<evidence type="ECO:0000256" key="9">
    <source>
        <dbReference type="ARBA" id="ARBA00022929"/>
    </source>
</evidence>
<dbReference type="SUPFAM" id="SSF63411">
    <property type="entry name" value="LuxS/MPP-like metallohydrolase"/>
    <property type="match status" value="1"/>
</dbReference>
<evidence type="ECO:0000256" key="7">
    <source>
        <dbReference type="ARBA" id="ARBA00022654"/>
    </source>
</evidence>
<evidence type="ECO:0000256" key="13">
    <source>
        <dbReference type="ARBA" id="ARBA00030600"/>
    </source>
</evidence>
<gene>
    <name evidence="15" type="ORF">IAD50_01075</name>
</gene>
<comment type="subunit">
    <text evidence="4">Homodimer.</text>
</comment>
<dbReference type="EMBL" id="DVMM01000021">
    <property type="protein sequence ID" value="HIU28868.1"/>
    <property type="molecule type" value="Genomic_DNA"/>
</dbReference>
<evidence type="ECO:0000256" key="8">
    <source>
        <dbReference type="ARBA" id="ARBA00022723"/>
    </source>
</evidence>
<evidence type="ECO:0000313" key="15">
    <source>
        <dbReference type="EMBL" id="HIU28868.1"/>
    </source>
</evidence>
<comment type="function">
    <text evidence="12">Involved in the synthesis of autoinducer 2 (AI-2) which is secreted by bacteria and is used to communicate both the cell density and the metabolic potential of the environment. The regulation of gene expression in response to changes in cell density is called quorum sensing. Catalyzes the transformation of S-ribosylhomocysteine (RHC) to homocysteine (HC) and 4,5-dihydroxy-2,3-pentadione (DPD).</text>
</comment>
<evidence type="ECO:0000313" key="16">
    <source>
        <dbReference type="Proteomes" id="UP000824089"/>
    </source>
</evidence>
<evidence type="ECO:0000256" key="1">
    <source>
        <dbReference type="ARBA" id="ARBA00000297"/>
    </source>
</evidence>
<dbReference type="GO" id="GO:0005506">
    <property type="term" value="F:iron ion binding"/>
    <property type="evidence" value="ECO:0007669"/>
    <property type="project" value="InterPro"/>
</dbReference>
<dbReference type="NCBIfam" id="NF002604">
    <property type="entry name" value="PRK02260.1-4"/>
    <property type="match status" value="1"/>
</dbReference>
<comment type="caution">
    <text evidence="15">The sequence shown here is derived from an EMBL/GenBank/DDBJ whole genome shotgun (WGS) entry which is preliminary data.</text>
</comment>
<dbReference type="PANTHER" id="PTHR35799:SF1">
    <property type="entry name" value="S-RIBOSYLHOMOCYSTEINE LYASE"/>
    <property type="match status" value="1"/>
</dbReference>
<dbReference type="PANTHER" id="PTHR35799">
    <property type="entry name" value="S-RIBOSYLHOMOCYSTEINE LYASE"/>
    <property type="match status" value="1"/>
</dbReference>
<comment type="similarity">
    <text evidence="3">Belongs to the LuxS family.</text>
</comment>
<dbReference type="GO" id="GO:0043768">
    <property type="term" value="F:S-ribosylhomocysteine lyase activity"/>
    <property type="evidence" value="ECO:0007669"/>
    <property type="project" value="UniProtKB-EC"/>
</dbReference>
<dbReference type="InterPro" id="IPR011249">
    <property type="entry name" value="Metalloenz_LuxS/M16"/>
</dbReference>
<evidence type="ECO:0000256" key="5">
    <source>
        <dbReference type="ARBA" id="ARBA00012240"/>
    </source>
</evidence>
<dbReference type="InterPro" id="IPR037005">
    <property type="entry name" value="LuxS_sf"/>
</dbReference>